<dbReference type="Pfam" id="PF10742">
    <property type="entry name" value="DUF2555"/>
    <property type="match status" value="1"/>
</dbReference>
<dbReference type="EMBL" id="JADEXQ010000125">
    <property type="protein sequence ID" value="MBE9032794.1"/>
    <property type="molecule type" value="Genomic_DNA"/>
</dbReference>
<dbReference type="Proteomes" id="UP000625316">
    <property type="component" value="Unassembled WGS sequence"/>
</dbReference>
<dbReference type="AlphaFoldDB" id="A0A928Z5G5"/>
<proteinExistence type="predicted"/>
<evidence type="ECO:0000313" key="1">
    <source>
        <dbReference type="EMBL" id="MBE9032794.1"/>
    </source>
</evidence>
<keyword evidence="2" id="KW-1185">Reference proteome</keyword>
<gene>
    <name evidence="1" type="ORF">IQ266_23945</name>
</gene>
<sequence>MATLTLENLDVDKLTDEDVAKLANRLEDDDYETAFAGLDDWHLLRAIAFQRPELVESYIHLLDLEPFDES</sequence>
<comment type="caution">
    <text evidence="1">The sequence shown here is derived from an EMBL/GenBank/DDBJ whole genome shotgun (WGS) entry which is preliminary data.</text>
</comment>
<reference evidence="1" key="1">
    <citation type="submission" date="2020-10" db="EMBL/GenBank/DDBJ databases">
        <authorList>
            <person name="Castelo-Branco R."/>
            <person name="Eusebio N."/>
            <person name="Adriana R."/>
            <person name="Vieira A."/>
            <person name="Brugerolle De Fraissinette N."/>
            <person name="Rezende De Castro R."/>
            <person name="Schneider M.P."/>
            <person name="Vasconcelos V."/>
            <person name="Leao P.N."/>
        </authorList>
    </citation>
    <scope>NUCLEOTIDE SEQUENCE</scope>
    <source>
        <strain evidence="1">LEGE 11480</strain>
    </source>
</reference>
<accession>A0A928Z5G5</accession>
<dbReference type="RefSeq" id="WP_264327610.1">
    <property type="nucleotide sequence ID" value="NZ_JADEXQ010000125.1"/>
</dbReference>
<dbReference type="InterPro" id="IPR019678">
    <property type="entry name" value="DUF2555"/>
</dbReference>
<organism evidence="1 2">
    <name type="scientific">Romeriopsis navalis LEGE 11480</name>
    <dbReference type="NCBI Taxonomy" id="2777977"/>
    <lineage>
        <taxon>Bacteria</taxon>
        <taxon>Bacillati</taxon>
        <taxon>Cyanobacteriota</taxon>
        <taxon>Cyanophyceae</taxon>
        <taxon>Leptolyngbyales</taxon>
        <taxon>Leptolyngbyaceae</taxon>
        <taxon>Romeriopsis</taxon>
        <taxon>Romeriopsis navalis</taxon>
    </lineage>
</organism>
<evidence type="ECO:0000313" key="2">
    <source>
        <dbReference type="Proteomes" id="UP000625316"/>
    </source>
</evidence>
<protein>
    <submittedName>
        <fullName evidence="1">DUF2555 domain-containing protein</fullName>
    </submittedName>
</protein>
<name>A0A928Z5G5_9CYAN</name>